<evidence type="ECO:0000256" key="7">
    <source>
        <dbReference type="SAM" id="Phobius"/>
    </source>
</evidence>
<evidence type="ECO:0000256" key="3">
    <source>
        <dbReference type="ARBA" id="ARBA00022692"/>
    </source>
</evidence>
<dbReference type="PROSITE" id="PS50939">
    <property type="entry name" value="CYTOCHROME_B561"/>
    <property type="match status" value="1"/>
</dbReference>
<dbReference type="OrthoDB" id="19261at2759"/>
<organism evidence="9 10">
    <name type="scientific">Zizania palustris</name>
    <name type="common">Northern wild rice</name>
    <dbReference type="NCBI Taxonomy" id="103762"/>
    <lineage>
        <taxon>Eukaryota</taxon>
        <taxon>Viridiplantae</taxon>
        <taxon>Streptophyta</taxon>
        <taxon>Embryophyta</taxon>
        <taxon>Tracheophyta</taxon>
        <taxon>Spermatophyta</taxon>
        <taxon>Magnoliopsida</taxon>
        <taxon>Liliopsida</taxon>
        <taxon>Poales</taxon>
        <taxon>Poaceae</taxon>
        <taxon>BOP clade</taxon>
        <taxon>Oryzoideae</taxon>
        <taxon>Oryzeae</taxon>
        <taxon>Zizaniinae</taxon>
        <taxon>Zizania</taxon>
    </lineage>
</organism>
<sequence>MMGWGVLMPLGMMAVHYFWWVDRYWFYAHMAIEVVAFVVGITTIVLGFSLNDDGLKNVNVHQALGIAILA</sequence>
<reference evidence="9" key="1">
    <citation type="journal article" date="2021" name="bioRxiv">
        <title>Whole Genome Assembly and Annotation of Northern Wild Rice, Zizania palustris L., Supports a Whole Genome Duplication in the Zizania Genus.</title>
        <authorList>
            <person name="Haas M."/>
            <person name="Kono T."/>
            <person name="Macchietto M."/>
            <person name="Millas R."/>
            <person name="McGilp L."/>
            <person name="Shao M."/>
            <person name="Duquette J."/>
            <person name="Hirsch C.N."/>
            <person name="Kimball J."/>
        </authorList>
    </citation>
    <scope>NUCLEOTIDE SEQUENCE</scope>
    <source>
        <tissue evidence="9">Fresh leaf tissue</tissue>
    </source>
</reference>
<dbReference type="GO" id="GO:0016020">
    <property type="term" value="C:membrane"/>
    <property type="evidence" value="ECO:0007669"/>
    <property type="project" value="UniProtKB-SubCell"/>
</dbReference>
<keyword evidence="2" id="KW-0813">Transport</keyword>
<evidence type="ECO:0000256" key="2">
    <source>
        <dbReference type="ARBA" id="ARBA00022448"/>
    </source>
</evidence>
<feature type="domain" description="Cytochrome b561" evidence="8">
    <location>
        <begin position="1"/>
        <end position="70"/>
    </location>
</feature>
<comment type="caution">
    <text evidence="9">The sequence shown here is derived from an EMBL/GenBank/DDBJ whole genome shotgun (WGS) entry which is preliminary data.</text>
</comment>
<keyword evidence="4" id="KW-0249">Electron transport</keyword>
<dbReference type="AlphaFoldDB" id="A0A8J5RV84"/>
<gene>
    <name evidence="9" type="ORF">GUJ93_ZPchr0002g24419</name>
</gene>
<dbReference type="Proteomes" id="UP000729402">
    <property type="component" value="Unassembled WGS sequence"/>
</dbReference>
<protein>
    <recommendedName>
        <fullName evidence="8">Cytochrome b561 domain-containing protein</fullName>
    </recommendedName>
</protein>
<dbReference type="PANTHER" id="PTHR23130:SF224">
    <property type="entry name" value="CYTOCHROME B561 AND DOMON DOMAIN-CONTAINING PROTEIN"/>
    <property type="match status" value="1"/>
</dbReference>
<evidence type="ECO:0000256" key="5">
    <source>
        <dbReference type="ARBA" id="ARBA00022989"/>
    </source>
</evidence>
<name>A0A8J5RV84_ZIZPA</name>
<reference evidence="9" key="2">
    <citation type="submission" date="2021-02" db="EMBL/GenBank/DDBJ databases">
        <authorList>
            <person name="Kimball J.A."/>
            <person name="Haas M.W."/>
            <person name="Macchietto M."/>
            <person name="Kono T."/>
            <person name="Duquette J."/>
            <person name="Shao M."/>
        </authorList>
    </citation>
    <scope>NUCLEOTIDE SEQUENCE</scope>
    <source>
        <tissue evidence="9">Fresh leaf tissue</tissue>
    </source>
</reference>
<feature type="transmembrane region" description="Helical" evidence="7">
    <location>
        <begin position="24"/>
        <end position="48"/>
    </location>
</feature>
<evidence type="ECO:0000259" key="8">
    <source>
        <dbReference type="PROSITE" id="PS50939"/>
    </source>
</evidence>
<evidence type="ECO:0000256" key="1">
    <source>
        <dbReference type="ARBA" id="ARBA00004370"/>
    </source>
</evidence>
<keyword evidence="6 7" id="KW-0472">Membrane</keyword>
<keyword evidence="3 7" id="KW-0812">Transmembrane</keyword>
<dbReference type="EMBL" id="JAAALK010000287">
    <property type="protein sequence ID" value="KAG8060761.1"/>
    <property type="molecule type" value="Genomic_DNA"/>
</dbReference>
<evidence type="ECO:0000256" key="6">
    <source>
        <dbReference type="ARBA" id="ARBA00023136"/>
    </source>
</evidence>
<comment type="subcellular location">
    <subcellularLocation>
        <location evidence="1">Membrane</location>
    </subcellularLocation>
</comment>
<evidence type="ECO:0000313" key="10">
    <source>
        <dbReference type="Proteomes" id="UP000729402"/>
    </source>
</evidence>
<keyword evidence="5 7" id="KW-1133">Transmembrane helix</keyword>
<accession>A0A8J5RV84</accession>
<evidence type="ECO:0000313" key="9">
    <source>
        <dbReference type="EMBL" id="KAG8060761.1"/>
    </source>
</evidence>
<keyword evidence="10" id="KW-1185">Reference proteome</keyword>
<dbReference type="PANTHER" id="PTHR23130">
    <property type="entry name" value="CYTOCHROME B561 AND DOMON DOMAIN-CONTAINING PROTEIN"/>
    <property type="match status" value="1"/>
</dbReference>
<dbReference type="InterPro" id="IPR006593">
    <property type="entry name" value="Cyt_b561/ferric_Rdtase_TM"/>
</dbReference>
<evidence type="ECO:0000256" key="4">
    <source>
        <dbReference type="ARBA" id="ARBA00022982"/>
    </source>
</evidence>
<proteinExistence type="predicted"/>